<dbReference type="Gene3D" id="3.40.50.1970">
    <property type="match status" value="1"/>
</dbReference>
<comment type="caution">
    <text evidence="4">The sequence shown here is derived from an EMBL/GenBank/DDBJ whole genome shotgun (WGS) entry which is preliminary data.</text>
</comment>
<feature type="domain" description="Alcohol dehydrogenase iron-type/glycerol dehydrogenase GldA" evidence="2">
    <location>
        <begin position="11"/>
        <end position="184"/>
    </location>
</feature>
<dbReference type="PANTHER" id="PTHR11496:SF83">
    <property type="entry name" value="HYDROXYACID-OXOACID TRANSHYDROGENASE, MITOCHONDRIAL"/>
    <property type="match status" value="1"/>
</dbReference>
<gene>
    <name evidence="4" type="ORF">D0466_03565</name>
</gene>
<keyword evidence="5" id="KW-1185">Reference proteome</keyword>
<dbReference type="InterPro" id="IPR018211">
    <property type="entry name" value="ADH_Fe_CS"/>
</dbReference>
<dbReference type="GO" id="GO:0004022">
    <property type="term" value="F:alcohol dehydrogenase (NAD+) activity"/>
    <property type="evidence" value="ECO:0007669"/>
    <property type="project" value="TreeGrafter"/>
</dbReference>
<dbReference type="InterPro" id="IPR056798">
    <property type="entry name" value="ADH_Fe_C"/>
</dbReference>
<evidence type="ECO:0000256" key="1">
    <source>
        <dbReference type="ARBA" id="ARBA00023002"/>
    </source>
</evidence>
<evidence type="ECO:0000259" key="2">
    <source>
        <dbReference type="Pfam" id="PF00465"/>
    </source>
</evidence>
<name>A0A372LGC0_9BACI</name>
<keyword evidence="1" id="KW-0560">Oxidoreductase</keyword>
<dbReference type="EMBL" id="QVTD01000003">
    <property type="protein sequence ID" value="RFU65002.1"/>
    <property type="molecule type" value="Genomic_DNA"/>
</dbReference>
<organism evidence="4 5">
    <name type="scientific">Peribacillus glennii</name>
    <dbReference type="NCBI Taxonomy" id="2303991"/>
    <lineage>
        <taxon>Bacteria</taxon>
        <taxon>Bacillati</taxon>
        <taxon>Bacillota</taxon>
        <taxon>Bacilli</taxon>
        <taxon>Bacillales</taxon>
        <taxon>Bacillaceae</taxon>
        <taxon>Peribacillus</taxon>
    </lineage>
</organism>
<accession>A0A372LGC0</accession>
<dbReference type="AlphaFoldDB" id="A0A372LGC0"/>
<dbReference type="Pfam" id="PF25137">
    <property type="entry name" value="ADH_Fe_C"/>
    <property type="match status" value="1"/>
</dbReference>
<dbReference type="SUPFAM" id="SSF56796">
    <property type="entry name" value="Dehydroquinate synthase-like"/>
    <property type="match status" value="1"/>
</dbReference>
<dbReference type="Pfam" id="PF00465">
    <property type="entry name" value="Fe-ADH"/>
    <property type="match status" value="1"/>
</dbReference>
<evidence type="ECO:0000259" key="3">
    <source>
        <dbReference type="Pfam" id="PF25137"/>
    </source>
</evidence>
<dbReference type="Gene3D" id="1.20.1090.10">
    <property type="entry name" value="Dehydroquinate synthase-like - alpha domain"/>
    <property type="match status" value="1"/>
</dbReference>
<dbReference type="InterPro" id="IPR039697">
    <property type="entry name" value="Alcohol_dehydrogenase_Fe"/>
</dbReference>
<reference evidence="4 5" key="1">
    <citation type="submission" date="2018-08" db="EMBL/GenBank/DDBJ databases">
        <title>Bacillus chawlae sp. nov., Bacillus glennii sp. nov., and Bacillus saganii sp. nov. Isolated from the Vehicle Assembly Building at Kennedy Space Center where the Viking Spacecraft were Assembled.</title>
        <authorList>
            <person name="Seuylemezian A."/>
            <person name="Vaishampayan P."/>
        </authorList>
    </citation>
    <scope>NUCLEOTIDE SEQUENCE [LARGE SCALE GENOMIC DNA]</scope>
    <source>
        <strain evidence="4 5">V44-8</strain>
    </source>
</reference>
<feature type="domain" description="Fe-containing alcohol dehydrogenase-like C-terminal" evidence="3">
    <location>
        <begin position="197"/>
        <end position="392"/>
    </location>
</feature>
<dbReference type="GO" id="GO:0046872">
    <property type="term" value="F:metal ion binding"/>
    <property type="evidence" value="ECO:0007669"/>
    <property type="project" value="InterPro"/>
</dbReference>
<dbReference type="InterPro" id="IPR001670">
    <property type="entry name" value="ADH_Fe/GldA"/>
</dbReference>
<dbReference type="PANTHER" id="PTHR11496">
    <property type="entry name" value="ALCOHOL DEHYDROGENASE"/>
    <property type="match status" value="1"/>
</dbReference>
<evidence type="ECO:0000313" key="4">
    <source>
        <dbReference type="EMBL" id="RFU65002.1"/>
    </source>
</evidence>
<dbReference type="CDD" id="cd08192">
    <property type="entry name" value="MAR-like"/>
    <property type="match status" value="1"/>
</dbReference>
<sequence length="394" mass="43775">MNDIPFLPVERIYYGANVIQLHLIEEIKKLNAKNVIIVTTRSLLQTDLYKQLHELLISQDLNVLVTLSKQHVKSESLFENIGEIKSHKPDLVISCGGGSAIDTGKVLSLIVSEGITNEEELFSYSLQGSNKSVETVKLIPHLSISTTLSAGDFTSLAGVSCDTNGMKYIFSNVKLTPKICFLDPVYTIETPEQLWLSSGIRAVDHAVETLYSPKKNPINTSLALDALKKLYTYMPLSKEEPSNLDYRLQCQLGAWMSLFSNVNIKMGLSHSIGHQLGSQYNITHGITSAIMLPHVMKFLLPKTFEEQATITDALNAGKPGMSIKEKADLAPMLIKDLIIRLSIPHQLRQFNVQKSSLEKTVENISAEILGDASSYLLNINELKKDVYSLLENAW</sequence>
<dbReference type="Proteomes" id="UP000262939">
    <property type="component" value="Unassembled WGS sequence"/>
</dbReference>
<dbReference type="PROSITE" id="PS00060">
    <property type="entry name" value="ADH_IRON_2"/>
    <property type="match status" value="1"/>
</dbReference>
<proteinExistence type="predicted"/>
<evidence type="ECO:0000313" key="5">
    <source>
        <dbReference type="Proteomes" id="UP000262939"/>
    </source>
</evidence>
<protein>
    <submittedName>
        <fullName evidence="4">Iron-containing alcohol dehydrogenase</fullName>
    </submittedName>
</protein>